<dbReference type="STRING" id="765440.A0A0C3EU11"/>
<reference evidence="3" key="2">
    <citation type="submission" date="2015-01" db="EMBL/GenBank/DDBJ databases">
        <title>Evolutionary Origins and Diversification of the Mycorrhizal Mutualists.</title>
        <authorList>
            <consortium name="DOE Joint Genome Institute"/>
            <consortium name="Mycorrhizal Genomics Consortium"/>
            <person name="Kohler A."/>
            <person name="Kuo A."/>
            <person name="Nagy L.G."/>
            <person name="Floudas D."/>
            <person name="Copeland A."/>
            <person name="Barry K.W."/>
            <person name="Cichocki N."/>
            <person name="Veneault-Fourrey C."/>
            <person name="LaButti K."/>
            <person name="Lindquist E.A."/>
            <person name="Lipzen A."/>
            <person name="Lundell T."/>
            <person name="Morin E."/>
            <person name="Murat C."/>
            <person name="Riley R."/>
            <person name="Ohm R."/>
            <person name="Sun H."/>
            <person name="Tunlid A."/>
            <person name="Henrissat B."/>
            <person name="Grigoriev I.V."/>
            <person name="Hibbett D.S."/>
            <person name="Martin F."/>
        </authorList>
    </citation>
    <scope>NUCLEOTIDE SEQUENCE [LARGE SCALE GENOMIC DNA]</scope>
    <source>
        <strain evidence="3">F 1598</strain>
    </source>
</reference>
<feature type="region of interest" description="Disordered" evidence="1">
    <location>
        <begin position="28"/>
        <end position="81"/>
    </location>
</feature>
<sequence>MDVSTTSLPLNLVKSPAGLGISGSGSFQSHLSTGKSHQRLRAGTHSSPGEEEPLPCNLPTSNMSNNANTQNPGPPSSRVTTGWLPADVGPDIYASQLLLLWPQSWFQWLFLVYCCLSVIFLTTAMFEHRERFNPVDSLDISILSPLAALSNQQRLSIISAIHPKPRDFEPFVLRGNVPSHGVTACLWSPESDLNAFSMWAPLWTGPISLLVTTTAIHSSAPHGQLLEKLSDLKAHLPVQVAQSLSLHILHINSTSSESPNAYLNLARLFSRSDHVMLFPGNFSILPPPTLFETLLSQLQRRPTRLAIINNQNDTMFPFPTLAPALVSNDHSVWCTERFSLSSSRDFVWDACLWQLWLNSFGDVTNLWDPHWKDGESVVWRTNSASNKLRQRLSFKHRTETCVLAGKRLNALSVADIKGEKELSQAIWLKSACERADSYK</sequence>
<protein>
    <submittedName>
        <fullName evidence="2">Uncharacterized protein</fullName>
    </submittedName>
</protein>
<accession>A0A0C3EU11</accession>
<feature type="compositionally biased region" description="Polar residues" evidence="1">
    <location>
        <begin position="58"/>
        <end position="71"/>
    </location>
</feature>
<evidence type="ECO:0000313" key="2">
    <source>
        <dbReference type="EMBL" id="KIM71301.1"/>
    </source>
</evidence>
<dbReference type="OrthoDB" id="3056235at2759"/>
<keyword evidence="3" id="KW-1185">Reference proteome</keyword>
<dbReference type="EMBL" id="KN833365">
    <property type="protein sequence ID" value="KIM71301.1"/>
    <property type="molecule type" value="Genomic_DNA"/>
</dbReference>
<evidence type="ECO:0000256" key="1">
    <source>
        <dbReference type="SAM" id="MobiDB-lite"/>
    </source>
</evidence>
<dbReference type="HOGENOM" id="CLU_037037_0_0_1"/>
<gene>
    <name evidence="2" type="ORF">PILCRDRAFT_830433</name>
</gene>
<name>A0A0C3EU11_PILCF</name>
<proteinExistence type="predicted"/>
<dbReference type="Proteomes" id="UP000054166">
    <property type="component" value="Unassembled WGS sequence"/>
</dbReference>
<dbReference type="InParanoid" id="A0A0C3EU11"/>
<dbReference type="AlphaFoldDB" id="A0A0C3EU11"/>
<organism evidence="2 3">
    <name type="scientific">Piloderma croceum (strain F 1598)</name>
    <dbReference type="NCBI Taxonomy" id="765440"/>
    <lineage>
        <taxon>Eukaryota</taxon>
        <taxon>Fungi</taxon>
        <taxon>Dikarya</taxon>
        <taxon>Basidiomycota</taxon>
        <taxon>Agaricomycotina</taxon>
        <taxon>Agaricomycetes</taxon>
        <taxon>Agaricomycetidae</taxon>
        <taxon>Atheliales</taxon>
        <taxon>Atheliaceae</taxon>
        <taxon>Piloderma</taxon>
    </lineage>
</organism>
<reference evidence="2 3" key="1">
    <citation type="submission" date="2014-04" db="EMBL/GenBank/DDBJ databases">
        <authorList>
            <consortium name="DOE Joint Genome Institute"/>
            <person name="Kuo A."/>
            <person name="Tarkka M."/>
            <person name="Buscot F."/>
            <person name="Kohler A."/>
            <person name="Nagy L.G."/>
            <person name="Floudas D."/>
            <person name="Copeland A."/>
            <person name="Barry K.W."/>
            <person name="Cichocki N."/>
            <person name="Veneault-Fourrey C."/>
            <person name="LaButti K."/>
            <person name="Lindquist E.A."/>
            <person name="Lipzen A."/>
            <person name="Lundell T."/>
            <person name="Morin E."/>
            <person name="Murat C."/>
            <person name="Sun H."/>
            <person name="Tunlid A."/>
            <person name="Henrissat B."/>
            <person name="Grigoriev I.V."/>
            <person name="Hibbett D.S."/>
            <person name="Martin F."/>
            <person name="Nordberg H.P."/>
            <person name="Cantor M.N."/>
            <person name="Hua S.X."/>
        </authorList>
    </citation>
    <scope>NUCLEOTIDE SEQUENCE [LARGE SCALE GENOMIC DNA]</scope>
    <source>
        <strain evidence="2 3">F 1598</strain>
    </source>
</reference>
<evidence type="ECO:0000313" key="3">
    <source>
        <dbReference type="Proteomes" id="UP000054166"/>
    </source>
</evidence>